<keyword evidence="2" id="KW-1185">Reference proteome</keyword>
<dbReference type="Proteomes" id="UP001597229">
    <property type="component" value="Unassembled WGS sequence"/>
</dbReference>
<evidence type="ECO:0000313" key="2">
    <source>
        <dbReference type="Proteomes" id="UP001597229"/>
    </source>
</evidence>
<sequence length="63" mass="6711">MEQSLTSSAANLGATLLRLARREEELAADEAAAIPYWSSCPLSVVVHRAAAALLRAEAQRFGV</sequence>
<proteinExistence type="predicted"/>
<name>A0ABW3VVC0_9ACTN</name>
<gene>
    <name evidence="1" type="ORF">ACFQ3F_02910</name>
</gene>
<accession>A0ABW3VVC0</accession>
<evidence type="ECO:0000313" key="1">
    <source>
        <dbReference type="EMBL" id="MFD1246730.1"/>
    </source>
</evidence>
<dbReference type="EMBL" id="JBHTLX010000005">
    <property type="protein sequence ID" value="MFD1246730.1"/>
    <property type="molecule type" value="Genomic_DNA"/>
</dbReference>
<protein>
    <submittedName>
        <fullName evidence="1">Uncharacterized protein</fullName>
    </submittedName>
</protein>
<organism evidence="1 2">
    <name type="scientific">Nocardioides ginsengisoli</name>
    <dbReference type="NCBI Taxonomy" id="363868"/>
    <lineage>
        <taxon>Bacteria</taxon>
        <taxon>Bacillati</taxon>
        <taxon>Actinomycetota</taxon>
        <taxon>Actinomycetes</taxon>
        <taxon>Propionibacteriales</taxon>
        <taxon>Nocardioidaceae</taxon>
        <taxon>Nocardioides</taxon>
    </lineage>
</organism>
<comment type="caution">
    <text evidence="1">The sequence shown here is derived from an EMBL/GenBank/DDBJ whole genome shotgun (WGS) entry which is preliminary data.</text>
</comment>
<reference evidence="2" key="1">
    <citation type="journal article" date="2019" name="Int. J. Syst. Evol. Microbiol.">
        <title>The Global Catalogue of Microorganisms (GCM) 10K type strain sequencing project: providing services to taxonomists for standard genome sequencing and annotation.</title>
        <authorList>
            <consortium name="The Broad Institute Genomics Platform"/>
            <consortium name="The Broad Institute Genome Sequencing Center for Infectious Disease"/>
            <person name="Wu L."/>
            <person name="Ma J."/>
        </authorList>
    </citation>
    <scope>NUCLEOTIDE SEQUENCE [LARGE SCALE GENOMIC DNA]</scope>
    <source>
        <strain evidence="2">CCUG 52478</strain>
    </source>
</reference>
<dbReference type="RefSeq" id="WP_367917792.1">
    <property type="nucleotide sequence ID" value="NZ_BAABAC010000005.1"/>
</dbReference>